<protein>
    <submittedName>
        <fullName evidence="4">DUF1471 domain-containing protein</fullName>
    </submittedName>
</protein>
<evidence type="ECO:0000313" key="4">
    <source>
        <dbReference type="EMBL" id="RPE01303.1"/>
    </source>
</evidence>
<sequence length="89" mass="9520">MKKVIIGTIACTFAFSSFAAEMMTKNDFEKVKDQYEKVGNISTSGETSAADAKSELSKLADAKGGDIYVLSSGNTSNKIHGTADVYKKK</sequence>
<evidence type="ECO:0000259" key="3">
    <source>
        <dbReference type="Pfam" id="PF07338"/>
    </source>
</evidence>
<proteinExistence type="predicted"/>
<evidence type="ECO:0000313" key="5">
    <source>
        <dbReference type="Proteomes" id="UP000281332"/>
    </source>
</evidence>
<dbReference type="NCBIfam" id="NF007400">
    <property type="entry name" value="PRK09929.1"/>
    <property type="match status" value="1"/>
</dbReference>
<gene>
    <name evidence="4" type="ORF">BBB56_10570</name>
</gene>
<comment type="caution">
    <text evidence="4">The sequence shown here is derived from an EMBL/GenBank/DDBJ whole genome shotgun (WGS) entry which is preliminary data.</text>
</comment>
<dbReference type="InterPro" id="IPR010854">
    <property type="entry name" value="YdgH/BhsA/McbA-like_dom"/>
</dbReference>
<keyword evidence="1 2" id="KW-0732">Signal</keyword>
<evidence type="ECO:0000256" key="2">
    <source>
        <dbReference type="SAM" id="SignalP"/>
    </source>
</evidence>
<organism evidence="4 5">
    <name type="scientific">Candidatus Pantoea deserta</name>
    <dbReference type="NCBI Taxonomy" id="1869313"/>
    <lineage>
        <taxon>Bacteria</taxon>
        <taxon>Pseudomonadati</taxon>
        <taxon>Pseudomonadota</taxon>
        <taxon>Gammaproteobacteria</taxon>
        <taxon>Enterobacterales</taxon>
        <taxon>Erwiniaceae</taxon>
        <taxon>Pantoea</taxon>
    </lineage>
</organism>
<evidence type="ECO:0000256" key="1">
    <source>
        <dbReference type="ARBA" id="ARBA00022729"/>
    </source>
</evidence>
<dbReference type="Gene3D" id="3.30.1660.10">
    <property type="entry name" value="Flavin-binding protein dodecin"/>
    <property type="match status" value="1"/>
</dbReference>
<accession>A0A3N4NY22</accession>
<dbReference type="EMBL" id="RMVG01000006">
    <property type="protein sequence ID" value="RPE01303.1"/>
    <property type="molecule type" value="Genomic_DNA"/>
</dbReference>
<dbReference type="InterPro" id="IPR036275">
    <property type="entry name" value="YdgH-like_sf"/>
</dbReference>
<dbReference type="Pfam" id="PF07338">
    <property type="entry name" value="YdgH_BhsA-like"/>
    <property type="match status" value="1"/>
</dbReference>
<dbReference type="RefSeq" id="WP_123800908.1">
    <property type="nucleotide sequence ID" value="NZ_RMVG01000006.1"/>
</dbReference>
<dbReference type="InterPro" id="IPR025543">
    <property type="entry name" value="Dodecin-like"/>
</dbReference>
<feature type="chain" id="PRO_5018265008" evidence="2">
    <location>
        <begin position="20"/>
        <end position="89"/>
    </location>
</feature>
<dbReference type="SUPFAM" id="SSF159871">
    <property type="entry name" value="YdgH-like"/>
    <property type="match status" value="1"/>
</dbReference>
<feature type="signal peptide" evidence="2">
    <location>
        <begin position="1"/>
        <end position="19"/>
    </location>
</feature>
<name>A0A3N4NY22_9GAMM</name>
<dbReference type="AlphaFoldDB" id="A0A3N4NY22"/>
<dbReference type="Proteomes" id="UP000281332">
    <property type="component" value="Unassembled WGS sequence"/>
</dbReference>
<keyword evidence="5" id="KW-1185">Reference proteome</keyword>
<dbReference type="OrthoDB" id="6520115at2"/>
<reference evidence="4 5" key="1">
    <citation type="submission" date="2018-11" db="EMBL/GenBank/DDBJ databases">
        <title>Whole genome sequencing of Pantoea sp. RIT388.</title>
        <authorList>
            <person name="Gan H.M."/>
            <person name="Hudson A.O."/>
        </authorList>
    </citation>
    <scope>NUCLEOTIDE SEQUENCE [LARGE SCALE GENOMIC DNA]</scope>
    <source>
        <strain evidence="4 5">RIT388</strain>
    </source>
</reference>
<feature type="domain" description="YdgH/BhsA/McbA-like" evidence="3">
    <location>
        <begin position="35"/>
        <end position="87"/>
    </location>
</feature>